<dbReference type="OrthoDB" id="2748at2759"/>
<sequence length="611" mass="66164">MSTPVETKRRKLSLQVSLEADADGRTPIQQVFPDGTFVPADNSHFERTSAIASAFVARALAAPPPTASSAETRATDTEVSTSWPSTVVTEVEGAIYELGRAINVIEALRANKPLLSLHRTVPRTRDGAVAQLSSSISRDGGAYLMAKKRALNKGADLLAERKKSLAKWIEADNAYVDAFLTLRKRCSGVRRAADGTPLIDVGDAEFAAVLRPLDPTELDADTGGTDERNKQTLRIQLPTPTYLSFGVNRIDEEYRTTPAPVVLEMGATAEDNSIKAIIRKVRLARVACFREKAFRYLAKTVAQTINDSEMTATAVGFEAGPHHMVHVEKTKLAGTAASVDVTIDSQYAEDISNIQQASMLNIMALHACVYDLKPHSKGRILEQMILASTGPALLSNTERVLDEAARMLRVRLEWTRGIHSPEEVRIRVYSTEADGDGPERALATIEPISNLNNCGDSRINGSVRITPAFGVIIPAPDDPTARGRALAAQTSSSAGSALGLDDVPRSYICPVGGEVLSVLTLLLCIRLLDALETAARASVEEMLDIDRQCFTVVVSSPKSGRTLKAKAWPKGECVGREVPGTTAWLDGRKVEGFPEEGYGRVREWRKLLKGL</sequence>
<proteinExistence type="predicted"/>
<evidence type="ECO:0008006" key="3">
    <source>
        <dbReference type="Google" id="ProtNLM"/>
    </source>
</evidence>
<dbReference type="AlphaFoldDB" id="A0A2V3IZN7"/>
<organism evidence="1 2">
    <name type="scientific">Gracilariopsis chorda</name>
    <dbReference type="NCBI Taxonomy" id="448386"/>
    <lineage>
        <taxon>Eukaryota</taxon>
        <taxon>Rhodophyta</taxon>
        <taxon>Florideophyceae</taxon>
        <taxon>Rhodymeniophycidae</taxon>
        <taxon>Gracilariales</taxon>
        <taxon>Gracilariaceae</taxon>
        <taxon>Gracilariopsis</taxon>
    </lineage>
</organism>
<dbReference type="EMBL" id="NBIV01000022">
    <property type="protein sequence ID" value="PXF47622.1"/>
    <property type="molecule type" value="Genomic_DNA"/>
</dbReference>
<dbReference type="Proteomes" id="UP000247409">
    <property type="component" value="Unassembled WGS sequence"/>
</dbReference>
<reference evidence="1 2" key="1">
    <citation type="journal article" date="2018" name="Mol. Biol. Evol.">
        <title>Analysis of the draft genome of the red seaweed Gracilariopsis chorda provides insights into genome size evolution in Rhodophyta.</title>
        <authorList>
            <person name="Lee J."/>
            <person name="Yang E.C."/>
            <person name="Graf L."/>
            <person name="Yang J.H."/>
            <person name="Qiu H."/>
            <person name="Zel Zion U."/>
            <person name="Chan C.X."/>
            <person name="Stephens T.G."/>
            <person name="Weber A.P.M."/>
            <person name="Boo G.H."/>
            <person name="Boo S.M."/>
            <person name="Kim K.M."/>
            <person name="Shin Y."/>
            <person name="Jung M."/>
            <person name="Lee S.J."/>
            <person name="Yim H.S."/>
            <person name="Lee J.H."/>
            <person name="Bhattacharya D."/>
            <person name="Yoon H.S."/>
        </authorList>
    </citation>
    <scope>NUCLEOTIDE SEQUENCE [LARGE SCALE GENOMIC DNA]</scope>
    <source>
        <strain evidence="1 2">SKKU-2015</strain>
        <tissue evidence="1">Whole body</tissue>
    </source>
</reference>
<keyword evidence="2" id="KW-1185">Reference proteome</keyword>
<evidence type="ECO:0000313" key="1">
    <source>
        <dbReference type="EMBL" id="PXF47622.1"/>
    </source>
</evidence>
<protein>
    <recommendedName>
        <fullName evidence="3">Mediator of RNA polymerase II transcription subunit 17</fullName>
    </recommendedName>
</protein>
<accession>A0A2V3IZN7</accession>
<name>A0A2V3IZN7_9FLOR</name>
<evidence type="ECO:0000313" key="2">
    <source>
        <dbReference type="Proteomes" id="UP000247409"/>
    </source>
</evidence>
<gene>
    <name evidence="1" type="ORF">BWQ96_02601</name>
</gene>
<comment type="caution">
    <text evidence="1">The sequence shown here is derived from an EMBL/GenBank/DDBJ whole genome shotgun (WGS) entry which is preliminary data.</text>
</comment>